<feature type="domain" description="Transcription factor DP C-terminal" evidence="5">
    <location>
        <begin position="2"/>
        <end position="99"/>
    </location>
</feature>
<dbReference type="PANTHER" id="PTHR12548:SF9">
    <property type="entry name" value="TRANSCRIPTION FACTOR DP"/>
    <property type="match status" value="1"/>
</dbReference>
<proteinExistence type="inferred from homology"/>
<dbReference type="Proteomes" id="UP000265716">
    <property type="component" value="Unassembled WGS sequence"/>
</dbReference>
<name>A0A397D834_APHAT</name>
<keyword evidence="4" id="KW-0804">Transcription</keyword>
<keyword evidence="2" id="KW-0805">Transcription regulation</keyword>
<dbReference type="Gene3D" id="1.20.140.80">
    <property type="entry name" value="Transcription factor DP"/>
    <property type="match status" value="1"/>
</dbReference>
<evidence type="ECO:0000256" key="1">
    <source>
        <dbReference type="ARBA" id="ARBA00010940"/>
    </source>
</evidence>
<dbReference type="Proteomes" id="UP000275652">
    <property type="component" value="Unassembled WGS sequence"/>
</dbReference>
<dbReference type="InterPro" id="IPR037241">
    <property type="entry name" value="E2F-DP_heterodim"/>
</dbReference>
<dbReference type="SMART" id="SM01138">
    <property type="entry name" value="DP"/>
    <property type="match status" value="1"/>
</dbReference>
<dbReference type="GO" id="GO:0000977">
    <property type="term" value="F:RNA polymerase II transcription regulatory region sequence-specific DNA binding"/>
    <property type="evidence" value="ECO:0007669"/>
    <property type="project" value="TreeGrafter"/>
</dbReference>
<keyword evidence="3" id="KW-0238">DNA-binding</keyword>
<dbReference type="EMBL" id="QUTC01003937">
    <property type="protein sequence ID" value="RHY67412.1"/>
    <property type="molecule type" value="Genomic_DNA"/>
</dbReference>
<dbReference type="EMBL" id="QUTD01005636">
    <property type="protein sequence ID" value="RHY60475.1"/>
    <property type="molecule type" value="Genomic_DNA"/>
</dbReference>
<sequence>MENAQRAKSVEQKKQQLQELLLQVPLVVVRMDKPPALCRISLPFILVNTSKDTIIQCEMSEDRQDIFFNFSGPFEINDDSEILKRMNLHHVAEADAATHIPEKLIRYLPPDYLV</sequence>
<dbReference type="Proteomes" id="UP000266643">
    <property type="component" value="Unassembled WGS sequence"/>
</dbReference>
<evidence type="ECO:0000313" key="9">
    <source>
        <dbReference type="EMBL" id="RLO01476.1"/>
    </source>
</evidence>
<evidence type="ECO:0000313" key="13">
    <source>
        <dbReference type="Proteomes" id="UP000283543"/>
    </source>
</evidence>
<gene>
    <name evidence="9" type="ORF">DYB28_008909</name>
    <name evidence="7" type="ORF">DYB30_003025</name>
    <name evidence="6" type="ORF">DYB34_004147</name>
    <name evidence="8" type="ORF">DYB38_005976</name>
</gene>
<evidence type="ECO:0000259" key="5">
    <source>
        <dbReference type="SMART" id="SM01138"/>
    </source>
</evidence>
<dbReference type="Pfam" id="PF08781">
    <property type="entry name" value="DP"/>
    <property type="match status" value="1"/>
</dbReference>
<dbReference type="EMBL" id="QUTI01036168">
    <property type="protein sequence ID" value="RLO01476.1"/>
    <property type="molecule type" value="Genomic_DNA"/>
</dbReference>
<evidence type="ECO:0000313" key="8">
    <source>
        <dbReference type="EMBL" id="RHY67412.1"/>
    </source>
</evidence>
<evidence type="ECO:0000313" key="7">
    <source>
        <dbReference type="EMBL" id="RHY60475.1"/>
    </source>
</evidence>
<dbReference type="PANTHER" id="PTHR12548">
    <property type="entry name" value="TRANSCRIPTION FACTOR DP"/>
    <property type="match status" value="1"/>
</dbReference>
<evidence type="ECO:0000313" key="12">
    <source>
        <dbReference type="Proteomes" id="UP000275652"/>
    </source>
</evidence>
<accession>A0A397D834</accession>
<dbReference type="GO" id="GO:0005634">
    <property type="term" value="C:nucleus"/>
    <property type="evidence" value="ECO:0007669"/>
    <property type="project" value="TreeGrafter"/>
</dbReference>
<dbReference type="GO" id="GO:0000981">
    <property type="term" value="F:DNA-binding transcription factor activity, RNA polymerase II-specific"/>
    <property type="evidence" value="ECO:0007669"/>
    <property type="project" value="TreeGrafter"/>
</dbReference>
<evidence type="ECO:0000256" key="2">
    <source>
        <dbReference type="ARBA" id="ARBA00023015"/>
    </source>
</evidence>
<evidence type="ECO:0000313" key="10">
    <source>
        <dbReference type="Proteomes" id="UP000265716"/>
    </source>
</evidence>
<protein>
    <recommendedName>
        <fullName evidence="5">Transcription factor DP C-terminal domain-containing protein</fullName>
    </recommendedName>
</protein>
<dbReference type="InterPro" id="IPR014889">
    <property type="entry name" value="Transc_factor_DP_C"/>
</dbReference>
<dbReference type="Proteomes" id="UP000283543">
    <property type="component" value="Unassembled WGS sequence"/>
</dbReference>
<dbReference type="VEuPathDB" id="FungiDB:H257_15537"/>
<evidence type="ECO:0000313" key="6">
    <source>
        <dbReference type="EMBL" id="RHY45848.1"/>
    </source>
</evidence>
<reference evidence="10 11" key="2">
    <citation type="submission" date="2018-08" db="EMBL/GenBank/DDBJ databases">
        <title>Aphanomyces genome sequencing and annotation.</title>
        <authorList>
            <person name="Minardi D."/>
            <person name="Oidtmann B."/>
            <person name="Van Der Giezen M."/>
            <person name="Studholme D.J."/>
        </authorList>
    </citation>
    <scope>NUCLEOTIDE SEQUENCE [LARGE SCALE GENOMIC DNA]</scope>
    <source>
        <strain evidence="7 11">D2</strain>
        <strain evidence="8 10">SA</strain>
        <strain evidence="6 13">Si</strain>
    </source>
</reference>
<comment type="similarity">
    <text evidence="1">Belongs to the E2F/DP family.</text>
</comment>
<reference evidence="9 12" key="1">
    <citation type="journal article" date="2018" name="J. Invertebr. Pathol.">
        <title>New genotyping method for the causative agent of crayfish plague (Aphanomyces astaci) based on whole genome data.</title>
        <authorList>
            <person name="Minardi D."/>
            <person name="Studholme D.J."/>
            <person name="van der Giezen M."/>
            <person name="Pretto T."/>
            <person name="Oidtmann B."/>
        </authorList>
    </citation>
    <scope>NUCLEOTIDE SEQUENCE [LARGE SCALE GENOMIC DNA]</scope>
    <source>
        <strain evidence="9 12">KB13</strain>
    </source>
</reference>
<comment type="caution">
    <text evidence="7">The sequence shown here is derived from an EMBL/GenBank/DDBJ whole genome shotgun (WGS) entry which is preliminary data.</text>
</comment>
<dbReference type="GO" id="GO:0005667">
    <property type="term" value="C:transcription regulator complex"/>
    <property type="evidence" value="ECO:0007669"/>
    <property type="project" value="InterPro"/>
</dbReference>
<dbReference type="GO" id="GO:0051726">
    <property type="term" value="P:regulation of cell cycle"/>
    <property type="evidence" value="ECO:0007669"/>
    <property type="project" value="InterPro"/>
</dbReference>
<dbReference type="CDD" id="cd14458">
    <property type="entry name" value="DP_DD"/>
    <property type="match status" value="1"/>
</dbReference>
<dbReference type="InterPro" id="IPR015648">
    <property type="entry name" value="Transcrpt_fac_DP"/>
</dbReference>
<dbReference type="SUPFAM" id="SSF144074">
    <property type="entry name" value="E2F-DP heterodimerization region"/>
    <property type="match status" value="1"/>
</dbReference>
<dbReference type="EMBL" id="QUTB01007469">
    <property type="protein sequence ID" value="RHY45848.1"/>
    <property type="molecule type" value="Genomic_DNA"/>
</dbReference>
<evidence type="ECO:0000256" key="4">
    <source>
        <dbReference type="ARBA" id="ARBA00023163"/>
    </source>
</evidence>
<dbReference type="InterPro" id="IPR038168">
    <property type="entry name" value="TF_DP_C_sf"/>
</dbReference>
<dbReference type="AlphaFoldDB" id="A0A397D834"/>
<evidence type="ECO:0000313" key="11">
    <source>
        <dbReference type="Proteomes" id="UP000266643"/>
    </source>
</evidence>
<evidence type="ECO:0000256" key="3">
    <source>
        <dbReference type="ARBA" id="ARBA00023125"/>
    </source>
</evidence>
<organism evidence="7 11">
    <name type="scientific">Aphanomyces astaci</name>
    <name type="common">Crayfish plague agent</name>
    <dbReference type="NCBI Taxonomy" id="112090"/>
    <lineage>
        <taxon>Eukaryota</taxon>
        <taxon>Sar</taxon>
        <taxon>Stramenopiles</taxon>
        <taxon>Oomycota</taxon>
        <taxon>Saprolegniomycetes</taxon>
        <taxon>Saprolegniales</taxon>
        <taxon>Verrucalvaceae</taxon>
        <taxon>Aphanomyces</taxon>
    </lineage>
</organism>